<gene>
    <name evidence="1" type="ORF">AWT59_3519</name>
</gene>
<comment type="caution">
    <text evidence="1">The sequence shown here is derived from an EMBL/GenBank/DDBJ whole genome shotgun (WGS) entry which is preliminary data.</text>
</comment>
<evidence type="ECO:0000313" key="1">
    <source>
        <dbReference type="EMBL" id="KXS30357.1"/>
    </source>
</evidence>
<proteinExistence type="predicted"/>
<dbReference type="Proteomes" id="UP000070578">
    <property type="component" value="Unassembled WGS sequence"/>
</dbReference>
<organism evidence="1 2">
    <name type="scientific">Candidatus Gallionella acididurans</name>
    <dbReference type="NCBI Taxonomy" id="1796491"/>
    <lineage>
        <taxon>Bacteria</taxon>
        <taxon>Pseudomonadati</taxon>
        <taxon>Pseudomonadota</taxon>
        <taxon>Betaproteobacteria</taxon>
        <taxon>Nitrosomonadales</taxon>
        <taxon>Gallionellaceae</taxon>
        <taxon>Gallionella</taxon>
    </lineage>
</organism>
<dbReference type="InterPro" id="IPR036188">
    <property type="entry name" value="FAD/NAD-bd_sf"/>
</dbReference>
<dbReference type="AlphaFoldDB" id="A0A139BMY2"/>
<feature type="non-terminal residue" evidence="1">
    <location>
        <position position="33"/>
    </location>
</feature>
<dbReference type="Gene3D" id="3.50.50.100">
    <property type="match status" value="1"/>
</dbReference>
<reference evidence="1 2" key="1">
    <citation type="submission" date="2016-02" db="EMBL/GenBank/DDBJ databases">
        <authorList>
            <person name="Wen L."/>
            <person name="He K."/>
            <person name="Yang H."/>
        </authorList>
    </citation>
    <scope>NUCLEOTIDE SEQUENCE [LARGE SCALE GENOMIC DNA]</scope>
    <source>
        <strain evidence="1">ShG14-8</strain>
    </source>
</reference>
<name>A0A139BMY2_9PROT</name>
<accession>A0A139BMY2</accession>
<dbReference type="EMBL" id="LSLI01000314">
    <property type="protein sequence ID" value="KXS30357.1"/>
    <property type="molecule type" value="Genomic_DNA"/>
</dbReference>
<dbReference type="SUPFAM" id="SSF51905">
    <property type="entry name" value="FAD/NAD(P)-binding domain"/>
    <property type="match status" value="1"/>
</dbReference>
<sequence>MERTVIVLGAGLGGLVAAETLRKLLPDSDRVIA</sequence>
<reference evidence="1 2" key="2">
    <citation type="submission" date="2016-03" db="EMBL/GenBank/DDBJ databases">
        <title>New uncultured bacterium of the family Gallionellaceae from acid mine drainage: description and reconstruction of genome based on metagenomic analysis of microbial community.</title>
        <authorList>
            <person name="Kadnikov V."/>
            <person name="Ivasenko D."/>
            <person name="Beletsky A."/>
            <person name="Mardanov A."/>
            <person name="Danilova E."/>
            <person name="Pimenov N."/>
            <person name="Karnachuk O."/>
            <person name="Ravin N."/>
        </authorList>
    </citation>
    <scope>NUCLEOTIDE SEQUENCE [LARGE SCALE GENOMIC DNA]</scope>
    <source>
        <strain evidence="1">ShG14-8</strain>
    </source>
</reference>
<protein>
    <submittedName>
        <fullName evidence="1">Uncharacterized protein</fullName>
    </submittedName>
</protein>
<evidence type="ECO:0000313" key="2">
    <source>
        <dbReference type="Proteomes" id="UP000070578"/>
    </source>
</evidence>